<dbReference type="InterPro" id="IPR051842">
    <property type="entry name" value="uS12_prolyl_hydroxylase"/>
</dbReference>
<dbReference type="Pfam" id="PF13661">
    <property type="entry name" value="2OG-FeII_Oxy_4"/>
    <property type="match status" value="1"/>
</dbReference>
<evidence type="ECO:0000256" key="5">
    <source>
        <dbReference type="ARBA" id="ARBA00023002"/>
    </source>
</evidence>
<proteinExistence type="predicted"/>
<evidence type="ECO:0000256" key="1">
    <source>
        <dbReference type="ARBA" id="ARBA00001961"/>
    </source>
</evidence>
<organism evidence="8">
    <name type="scientific">Caulobacter sp. 73W</name>
    <dbReference type="NCBI Taxonomy" id="3161137"/>
    <lineage>
        <taxon>Bacteria</taxon>
        <taxon>Pseudomonadati</taxon>
        <taxon>Pseudomonadota</taxon>
        <taxon>Alphaproteobacteria</taxon>
        <taxon>Caulobacterales</taxon>
        <taxon>Caulobacteraceae</taxon>
        <taxon>Caulobacter</taxon>
    </lineage>
</organism>
<feature type="domain" description="Fe2OG dioxygenase" evidence="7">
    <location>
        <begin position="133"/>
        <end position="231"/>
    </location>
</feature>
<gene>
    <name evidence="8" type="ORF">ABOZ73_15150</name>
</gene>
<dbReference type="GO" id="GO:0006449">
    <property type="term" value="P:regulation of translational termination"/>
    <property type="evidence" value="ECO:0007669"/>
    <property type="project" value="TreeGrafter"/>
</dbReference>
<evidence type="ECO:0000313" key="8">
    <source>
        <dbReference type="EMBL" id="XDO96115.1"/>
    </source>
</evidence>
<dbReference type="GO" id="GO:0031418">
    <property type="term" value="F:L-ascorbic acid binding"/>
    <property type="evidence" value="ECO:0007669"/>
    <property type="project" value="UniProtKB-KW"/>
</dbReference>
<accession>A0AB39KQH1</accession>
<name>A0AB39KQH1_9CAUL</name>
<dbReference type="InterPro" id="IPR039558">
    <property type="entry name" value="TPA1/OFD1_N"/>
</dbReference>
<dbReference type="PANTHER" id="PTHR12117:SF0">
    <property type="entry name" value="PROLYL 3-HYDROXYLASE OGFOD1"/>
    <property type="match status" value="1"/>
</dbReference>
<dbReference type="SMART" id="SM00702">
    <property type="entry name" value="P4Hc"/>
    <property type="match status" value="1"/>
</dbReference>
<reference evidence="8" key="1">
    <citation type="submission" date="2024-06" db="EMBL/GenBank/DDBJ databases">
        <title>Caulobacter inopinatus, sp. nov.</title>
        <authorList>
            <person name="Donachie S.P."/>
        </authorList>
    </citation>
    <scope>NUCLEOTIDE SEQUENCE</scope>
    <source>
        <strain evidence="8">73W</strain>
    </source>
</reference>
<keyword evidence="2" id="KW-0479">Metal-binding</keyword>
<dbReference type="GO" id="GO:0031543">
    <property type="term" value="F:peptidyl-proline dioxygenase activity"/>
    <property type="evidence" value="ECO:0007669"/>
    <property type="project" value="TreeGrafter"/>
</dbReference>
<dbReference type="GO" id="GO:0005737">
    <property type="term" value="C:cytoplasm"/>
    <property type="evidence" value="ECO:0007669"/>
    <property type="project" value="TreeGrafter"/>
</dbReference>
<comment type="cofactor">
    <cofactor evidence="1">
        <name>L-ascorbate</name>
        <dbReference type="ChEBI" id="CHEBI:38290"/>
    </cofactor>
</comment>
<protein>
    <submittedName>
        <fullName evidence="8">2OG-Fe(II) oxygenase family protein</fullName>
    </submittedName>
</protein>
<keyword evidence="6" id="KW-0408">Iron</keyword>
<evidence type="ECO:0000256" key="6">
    <source>
        <dbReference type="ARBA" id="ARBA00023004"/>
    </source>
</evidence>
<dbReference type="InterPro" id="IPR006620">
    <property type="entry name" value="Pro_4_hyd_alph"/>
</dbReference>
<dbReference type="EMBL" id="CP158375">
    <property type="protein sequence ID" value="XDO96115.1"/>
    <property type="molecule type" value="Genomic_DNA"/>
</dbReference>
<evidence type="ECO:0000259" key="7">
    <source>
        <dbReference type="PROSITE" id="PS51471"/>
    </source>
</evidence>
<dbReference type="AlphaFoldDB" id="A0AB39KQH1"/>
<keyword evidence="4" id="KW-0223">Dioxygenase</keyword>
<evidence type="ECO:0000256" key="3">
    <source>
        <dbReference type="ARBA" id="ARBA00022896"/>
    </source>
</evidence>
<dbReference type="PROSITE" id="PS51471">
    <property type="entry name" value="FE2OG_OXY"/>
    <property type="match status" value="1"/>
</dbReference>
<dbReference type="InterPro" id="IPR005123">
    <property type="entry name" value="Oxoglu/Fe-dep_dioxygenase_dom"/>
</dbReference>
<keyword evidence="3" id="KW-0847">Vitamin C</keyword>
<keyword evidence="5" id="KW-0560">Oxidoreductase</keyword>
<dbReference type="GO" id="GO:0005506">
    <property type="term" value="F:iron ion binding"/>
    <property type="evidence" value="ECO:0007669"/>
    <property type="project" value="InterPro"/>
</dbReference>
<evidence type="ECO:0000256" key="2">
    <source>
        <dbReference type="ARBA" id="ARBA00022723"/>
    </source>
</evidence>
<dbReference type="Gene3D" id="2.60.120.620">
    <property type="entry name" value="q2cbj1_9rhob like domain"/>
    <property type="match status" value="1"/>
</dbReference>
<dbReference type="RefSeq" id="WP_369058969.1">
    <property type="nucleotide sequence ID" value="NZ_CP158375.1"/>
</dbReference>
<dbReference type="PANTHER" id="PTHR12117">
    <property type="entry name" value="HISTONE ACETYLTRANSFERASE COMPLEX"/>
    <property type="match status" value="1"/>
</dbReference>
<sequence length="240" mass="26864">MRADLDPAPHAEAFERDGYVQIADFLPDDVAEGIAQILETQVQWSIMVTDPNGKTHIIDRAQYEQVGQQKINEYLRQMTQRGAEGFAFLHMTYSLLDEYPRDPGHPIARVTEFMNSPEFLDFGRKVIGAPTVKSSSIMASRYGPGDFLTVHDDSHTSDTRRAAMTLGFTRRWRPDWGGQLLFHDAAGDVERGLAPGFNVLTLFKVPKAHSVAYVAPYAKAPRISITGWLRDDPSLVNFPA</sequence>
<evidence type="ECO:0000256" key="4">
    <source>
        <dbReference type="ARBA" id="ARBA00022964"/>
    </source>
</evidence>